<dbReference type="AlphaFoldDB" id="A0A8K1FC00"/>
<protein>
    <recommendedName>
        <fullName evidence="2">Peptidase S9 prolyl oligopeptidase catalytic domain-containing protein</fullName>
    </recommendedName>
</protein>
<reference evidence="3" key="1">
    <citation type="submission" date="2019-03" db="EMBL/GenBank/DDBJ databases">
        <title>Long read genome sequence of the mycoparasitic Pythium oligandrum ATCC 38472 isolated from sugarbeet rhizosphere.</title>
        <authorList>
            <person name="Gaulin E."/>
        </authorList>
    </citation>
    <scope>NUCLEOTIDE SEQUENCE</scope>
    <source>
        <strain evidence="3">ATCC 38472_TT</strain>
    </source>
</reference>
<dbReference type="PANTHER" id="PTHR42776">
    <property type="entry name" value="SERINE PEPTIDASE S9 FAMILY MEMBER"/>
    <property type="match status" value="1"/>
</dbReference>
<evidence type="ECO:0000256" key="1">
    <source>
        <dbReference type="ARBA" id="ARBA00022801"/>
    </source>
</evidence>
<evidence type="ECO:0000313" key="4">
    <source>
        <dbReference type="Proteomes" id="UP000794436"/>
    </source>
</evidence>
<accession>A0A8K1FC00</accession>
<dbReference type="GO" id="GO:0006508">
    <property type="term" value="P:proteolysis"/>
    <property type="evidence" value="ECO:0007669"/>
    <property type="project" value="InterPro"/>
</dbReference>
<dbReference type="InterPro" id="IPR001375">
    <property type="entry name" value="Peptidase_S9_cat"/>
</dbReference>
<dbReference type="Proteomes" id="UP000794436">
    <property type="component" value="Unassembled WGS sequence"/>
</dbReference>
<organism evidence="3 4">
    <name type="scientific">Pythium oligandrum</name>
    <name type="common">Mycoparasitic fungus</name>
    <dbReference type="NCBI Taxonomy" id="41045"/>
    <lineage>
        <taxon>Eukaryota</taxon>
        <taxon>Sar</taxon>
        <taxon>Stramenopiles</taxon>
        <taxon>Oomycota</taxon>
        <taxon>Peronosporomycetes</taxon>
        <taxon>Pythiales</taxon>
        <taxon>Pythiaceae</taxon>
        <taxon>Pythium</taxon>
    </lineage>
</organism>
<dbReference type="Gene3D" id="3.40.50.1820">
    <property type="entry name" value="alpha/beta hydrolase"/>
    <property type="match status" value="1"/>
</dbReference>
<dbReference type="EMBL" id="SPLM01000148">
    <property type="protein sequence ID" value="TMW55334.1"/>
    <property type="molecule type" value="Genomic_DNA"/>
</dbReference>
<name>A0A8K1FC00_PYTOL</name>
<sequence>MVASHDVPELIPLNVLFGNADKRMPRLSPDGKYYAYLADAENGVTNIFLKPVQWESATSSTLVDTSTAQQLTNETHRPLRHFEWAKSVEPRRILYIQDTDGDEDFHLHVVEFHVDEELHGVDSIQLRDLTPFGAVTVSAIELSDNFPNAVIAAVNKRDPRFFDAYKIDLSTGDCELVVENPGDVNQWLVNDAFEVVGGFAMDAASGSQQLRVKDAQDETQWKTLVEWPHGETCHIHTVAEDGKSVFVETSLSHGDGAETNTSRLVRLSLEDGSVVEVLAQDDKSDVSKVSFRAKTQTVRYVTFDYTKPRVHIIDEYIRADLEHLISQCTGEFELVSDSEDGLTWLYADSPDNASVKYYIFDRRTRRQALLFDSRPELAKYSLVEMTPHVIKTSDDEDMVVYVSLPNGVEAKNLPFVLRVHGGPWARDVWGFHPEHQLFANRGYGCISVNFRSSTGYGKRWTNLGDLQWGASMQQDLTDSVQWLIKQGLADPDRIAIYGGSYGGYATLAGLAFTPDLYTCGVDIVGPSNVQTLFSTIPPYWTAMKRMLELRVGEVEKDDEFNRKISPLYHADKMKKPLLIAQGANDPRVKQAESDQIAKELHANKHEVQYVLYKDEGHGFARPPNRLDFMWRTETFLASHLGGRVLPKDEEVIKGNSAVVVDTATL</sequence>
<feature type="domain" description="Peptidase S9 prolyl oligopeptidase catalytic" evidence="2">
    <location>
        <begin position="429"/>
        <end position="642"/>
    </location>
</feature>
<dbReference type="GO" id="GO:0004252">
    <property type="term" value="F:serine-type endopeptidase activity"/>
    <property type="evidence" value="ECO:0007669"/>
    <property type="project" value="TreeGrafter"/>
</dbReference>
<evidence type="ECO:0000313" key="3">
    <source>
        <dbReference type="EMBL" id="TMW55334.1"/>
    </source>
</evidence>
<keyword evidence="4" id="KW-1185">Reference proteome</keyword>
<comment type="caution">
    <text evidence="3">The sequence shown here is derived from an EMBL/GenBank/DDBJ whole genome shotgun (WGS) entry which is preliminary data.</text>
</comment>
<dbReference type="SUPFAM" id="SSF82171">
    <property type="entry name" value="DPP6 N-terminal domain-like"/>
    <property type="match status" value="1"/>
</dbReference>
<proteinExistence type="predicted"/>
<keyword evidence="1" id="KW-0378">Hydrolase</keyword>
<dbReference type="InterPro" id="IPR029058">
    <property type="entry name" value="AB_hydrolase_fold"/>
</dbReference>
<dbReference type="PANTHER" id="PTHR42776:SF27">
    <property type="entry name" value="DIPEPTIDYL PEPTIDASE FAMILY MEMBER 6"/>
    <property type="match status" value="1"/>
</dbReference>
<dbReference type="SUPFAM" id="SSF53474">
    <property type="entry name" value="alpha/beta-Hydrolases"/>
    <property type="match status" value="1"/>
</dbReference>
<evidence type="ECO:0000259" key="2">
    <source>
        <dbReference type="Pfam" id="PF00326"/>
    </source>
</evidence>
<gene>
    <name evidence="3" type="ORF">Poli38472_013225</name>
</gene>
<dbReference type="OrthoDB" id="416344at2759"/>
<dbReference type="Pfam" id="PF00326">
    <property type="entry name" value="Peptidase_S9"/>
    <property type="match status" value="1"/>
</dbReference>